<reference evidence="3" key="2">
    <citation type="submission" date="2015-01" db="EMBL/GenBank/DDBJ databases">
        <title>Evolutionary Origins and Diversification of the Mycorrhizal Mutualists.</title>
        <authorList>
            <consortium name="DOE Joint Genome Institute"/>
            <consortium name="Mycorrhizal Genomics Consortium"/>
            <person name="Kohler A."/>
            <person name="Kuo A."/>
            <person name="Nagy L.G."/>
            <person name="Floudas D."/>
            <person name="Copeland A."/>
            <person name="Barry K.W."/>
            <person name="Cichocki N."/>
            <person name="Veneault-Fourrey C."/>
            <person name="LaButti K."/>
            <person name="Lindquist E.A."/>
            <person name="Lipzen A."/>
            <person name="Lundell T."/>
            <person name="Morin E."/>
            <person name="Murat C."/>
            <person name="Riley R."/>
            <person name="Ohm R."/>
            <person name="Sun H."/>
            <person name="Tunlid A."/>
            <person name="Henrissat B."/>
            <person name="Grigoriev I.V."/>
            <person name="Hibbett D.S."/>
            <person name="Martin F."/>
        </authorList>
    </citation>
    <scope>NUCLEOTIDE SEQUENCE [LARGE SCALE GENOMIC DNA]</scope>
    <source>
        <strain evidence="3">UH-Slu-Lm8-n1</strain>
    </source>
</reference>
<reference evidence="2 3" key="1">
    <citation type="submission" date="2014-04" db="EMBL/GenBank/DDBJ databases">
        <authorList>
            <consortium name="DOE Joint Genome Institute"/>
            <person name="Kuo A."/>
            <person name="Ruytinx J."/>
            <person name="Rineau F."/>
            <person name="Colpaert J."/>
            <person name="Kohler A."/>
            <person name="Nagy L.G."/>
            <person name="Floudas D."/>
            <person name="Copeland A."/>
            <person name="Barry K.W."/>
            <person name="Cichocki N."/>
            <person name="Veneault-Fourrey C."/>
            <person name="LaButti K."/>
            <person name="Lindquist E.A."/>
            <person name="Lipzen A."/>
            <person name="Lundell T."/>
            <person name="Morin E."/>
            <person name="Murat C."/>
            <person name="Sun H."/>
            <person name="Tunlid A."/>
            <person name="Henrissat B."/>
            <person name="Grigoriev I.V."/>
            <person name="Hibbett D.S."/>
            <person name="Martin F."/>
            <person name="Nordberg H.P."/>
            <person name="Cantor M.N."/>
            <person name="Hua S.X."/>
        </authorList>
    </citation>
    <scope>NUCLEOTIDE SEQUENCE [LARGE SCALE GENOMIC DNA]</scope>
    <source>
        <strain evidence="2 3">UH-Slu-Lm8-n1</strain>
    </source>
</reference>
<dbReference type="Proteomes" id="UP000054485">
    <property type="component" value="Unassembled WGS sequence"/>
</dbReference>
<sequence>MNSSKSTLQNSSSSRLEQKPDQDSMRLVLQLCLEHLDKFDRYVHEEIQEMRGRFIDLLDSCQPDVTMANSGGCDSTVDSQTGLDGLNVVPPFVCSHDRCFMPHPVSHKTLFGITGSLSEGTGPSQCNSAVCAGLLPSSSAEYGPAPQPSLTRPQHSMYPEALSAFRDPHVAEPLSGGANRQPLQDLSLRGTPDSVYEPEPAVQASQGIYFEEHVPSSSSARPNEQLSGPVAQVRQIKDKIKCPRYGCSAFVKKGGLTRHVKEVHEGKIKAVCAGCGRAFKRPYQLHEHIFRSRCGRF</sequence>
<keyword evidence="3" id="KW-1185">Reference proteome</keyword>
<dbReference type="OrthoDB" id="3994630at2759"/>
<feature type="region of interest" description="Disordered" evidence="1">
    <location>
        <begin position="1"/>
        <end position="21"/>
    </location>
</feature>
<evidence type="ECO:0008006" key="4">
    <source>
        <dbReference type="Google" id="ProtNLM"/>
    </source>
</evidence>
<accession>A0A0D0APS8</accession>
<dbReference type="EMBL" id="KN835204">
    <property type="protein sequence ID" value="KIK43796.1"/>
    <property type="molecule type" value="Genomic_DNA"/>
</dbReference>
<dbReference type="HOGENOM" id="CLU_1099116_0_0_1"/>
<name>A0A0D0APS8_9AGAM</name>
<gene>
    <name evidence="2" type="ORF">CY34DRAFT_682537</name>
</gene>
<protein>
    <recommendedName>
        <fullName evidence="4">C2H2-type domain-containing protein</fullName>
    </recommendedName>
</protein>
<dbReference type="InParanoid" id="A0A0D0APS8"/>
<evidence type="ECO:0000313" key="3">
    <source>
        <dbReference type="Proteomes" id="UP000054485"/>
    </source>
</evidence>
<feature type="compositionally biased region" description="Low complexity" evidence="1">
    <location>
        <begin position="1"/>
        <end position="14"/>
    </location>
</feature>
<proteinExistence type="predicted"/>
<evidence type="ECO:0000313" key="2">
    <source>
        <dbReference type="EMBL" id="KIK43796.1"/>
    </source>
</evidence>
<dbReference type="Gene3D" id="3.30.160.60">
    <property type="entry name" value="Classic Zinc Finger"/>
    <property type="match status" value="1"/>
</dbReference>
<organism evidence="2 3">
    <name type="scientific">Suillus luteus UH-Slu-Lm8-n1</name>
    <dbReference type="NCBI Taxonomy" id="930992"/>
    <lineage>
        <taxon>Eukaryota</taxon>
        <taxon>Fungi</taxon>
        <taxon>Dikarya</taxon>
        <taxon>Basidiomycota</taxon>
        <taxon>Agaricomycotina</taxon>
        <taxon>Agaricomycetes</taxon>
        <taxon>Agaricomycetidae</taxon>
        <taxon>Boletales</taxon>
        <taxon>Suillineae</taxon>
        <taxon>Suillaceae</taxon>
        <taxon>Suillus</taxon>
    </lineage>
</organism>
<dbReference type="AlphaFoldDB" id="A0A0D0APS8"/>
<feature type="region of interest" description="Disordered" evidence="1">
    <location>
        <begin position="170"/>
        <end position="193"/>
    </location>
</feature>
<evidence type="ECO:0000256" key="1">
    <source>
        <dbReference type="SAM" id="MobiDB-lite"/>
    </source>
</evidence>